<comment type="caution">
    <text evidence="7">The sequence shown here is derived from an EMBL/GenBank/DDBJ whole genome shotgun (WGS) entry which is preliminary data.</text>
</comment>
<organism evidence="7 8">
    <name type="scientific">Apatococcus lobatus</name>
    <dbReference type="NCBI Taxonomy" id="904363"/>
    <lineage>
        <taxon>Eukaryota</taxon>
        <taxon>Viridiplantae</taxon>
        <taxon>Chlorophyta</taxon>
        <taxon>core chlorophytes</taxon>
        <taxon>Trebouxiophyceae</taxon>
        <taxon>Chlorellales</taxon>
        <taxon>Chlorellaceae</taxon>
        <taxon>Apatococcus</taxon>
    </lineage>
</organism>
<reference evidence="7 8" key="1">
    <citation type="journal article" date="2024" name="Nat. Commun.">
        <title>Phylogenomics reveals the evolutionary origins of lichenization in chlorophyte algae.</title>
        <authorList>
            <person name="Puginier C."/>
            <person name="Libourel C."/>
            <person name="Otte J."/>
            <person name="Skaloud P."/>
            <person name="Haon M."/>
            <person name="Grisel S."/>
            <person name="Petersen M."/>
            <person name="Berrin J.G."/>
            <person name="Delaux P.M."/>
            <person name="Dal Grande F."/>
            <person name="Keller J."/>
        </authorList>
    </citation>
    <scope>NUCLEOTIDE SEQUENCE [LARGE SCALE GENOMIC DNA]</scope>
    <source>
        <strain evidence="7 8">SAG 2145</strain>
    </source>
</reference>
<dbReference type="GO" id="GO:0016020">
    <property type="term" value="C:membrane"/>
    <property type="evidence" value="ECO:0007669"/>
    <property type="project" value="UniProtKB-SubCell"/>
</dbReference>
<feature type="transmembrane region" description="Helical" evidence="5">
    <location>
        <begin position="70"/>
        <end position="89"/>
    </location>
</feature>
<feature type="transmembrane region" description="Helical" evidence="5">
    <location>
        <begin position="222"/>
        <end position="246"/>
    </location>
</feature>
<dbReference type="PANTHER" id="PTHR11132">
    <property type="entry name" value="SOLUTE CARRIER FAMILY 35"/>
    <property type="match status" value="1"/>
</dbReference>
<dbReference type="InterPro" id="IPR004853">
    <property type="entry name" value="Sugar_P_trans_dom"/>
</dbReference>
<accession>A0AAW1RCQ5</accession>
<comment type="subcellular location">
    <subcellularLocation>
        <location evidence="1">Membrane</location>
        <topology evidence="1">Multi-pass membrane protein</topology>
    </subcellularLocation>
</comment>
<protein>
    <recommendedName>
        <fullName evidence="6">Sugar phosphate transporter domain-containing protein</fullName>
    </recommendedName>
</protein>
<keyword evidence="8" id="KW-1185">Reference proteome</keyword>
<dbReference type="AlphaFoldDB" id="A0AAW1RCQ5"/>
<dbReference type="Pfam" id="PF03151">
    <property type="entry name" value="TPT"/>
    <property type="match status" value="1"/>
</dbReference>
<evidence type="ECO:0000313" key="8">
    <source>
        <dbReference type="Proteomes" id="UP001438707"/>
    </source>
</evidence>
<feature type="transmembrane region" description="Helical" evidence="5">
    <location>
        <begin position="38"/>
        <end position="58"/>
    </location>
</feature>
<evidence type="ECO:0000259" key="6">
    <source>
        <dbReference type="Pfam" id="PF03151"/>
    </source>
</evidence>
<evidence type="ECO:0000256" key="1">
    <source>
        <dbReference type="ARBA" id="ARBA00004141"/>
    </source>
</evidence>
<feature type="transmembrane region" description="Helical" evidence="5">
    <location>
        <begin position="95"/>
        <end position="116"/>
    </location>
</feature>
<evidence type="ECO:0000256" key="3">
    <source>
        <dbReference type="ARBA" id="ARBA00022989"/>
    </source>
</evidence>
<dbReference type="Proteomes" id="UP001438707">
    <property type="component" value="Unassembled WGS sequence"/>
</dbReference>
<keyword evidence="3 5" id="KW-1133">Transmembrane helix</keyword>
<gene>
    <name evidence="7" type="ORF">WJX74_003011</name>
</gene>
<name>A0AAW1RCQ5_9CHLO</name>
<feature type="transmembrane region" description="Helical" evidence="5">
    <location>
        <begin position="183"/>
        <end position="202"/>
    </location>
</feature>
<evidence type="ECO:0000256" key="4">
    <source>
        <dbReference type="ARBA" id="ARBA00023136"/>
    </source>
</evidence>
<keyword evidence="2 5" id="KW-0812">Transmembrane</keyword>
<dbReference type="EMBL" id="JALJOS010000013">
    <property type="protein sequence ID" value="KAK9831622.1"/>
    <property type="molecule type" value="Genomic_DNA"/>
</dbReference>
<feature type="transmembrane region" description="Helical" evidence="5">
    <location>
        <begin position="125"/>
        <end position="143"/>
    </location>
</feature>
<feature type="transmembrane region" description="Helical" evidence="5">
    <location>
        <begin position="149"/>
        <end position="171"/>
    </location>
</feature>
<feature type="transmembrane region" description="Helical" evidence="5">
    <location>
        <begin position="7"/>
        <end position="32"/>
    </location>
</feature>
<evidence type="ECO:0000256" key="2">
    <source>
        <dbReference type="ARBA" id="ARBA00022692"/>
    </source>
</evidence>
<keyword evidence="4 5" id="KW-0472">Membrane</keyword>
<feature type="domain" description="Sugar phosphate transporter" evidence="6">
    <location>
        <begin position="16"/>
        <end position="296"/>
    </location>
</feature>
<evidence type="ECO:0000256" key="5">
    <source>
        <dbReference type="SAM" id="Phobius"/>
    </source>
</evidence>
<evidence type="ECO:0000313" key="7">
    <source>
        <dbReference type="EMBL" id="KAK9831622.1"/>
    </source>
</evidence>
<dbReference type="InterPro" id="IPR050186">
    <property type="entry name" value="TPT_transporter"/>
</dbReference>
<sequence>MADWWKVSLIAASNVLLSISIVFANKAVFAIYRWNFTYALTLLHTITTVLGMYGFAALKIYQPKQLSKLKLLPLALAFVGYVVTQNISLRLNTVSFYQISKISITPGVLVLEAFLFRRYPSTKELLSVLVVCLGVALATVTDTQMGSNMLGVLVGFGAVVVTAVYQVLAGSKQKELQASSMQLLHQYCPMAAICLGILVPIFEPLGTTNPTPTTILGYNYTVQSISAIAISSVLGLLVSLTTFFLIGATSSVTYNVVGHMKTVFILAGGCFFFGDEMPVKKFCGIAIAMTGIFWYSHLKLSTGTLVAPKTIDSATPNKHKASMTA</sequence>
<proteinExistence type="predicted"/>